<evidence type="ECO:0000256" key="2">
    <source>
        <dbReference type="ARBA" id="ARBA00001947"/>
    </source>
</evidence>
<evidence type="ECO:0000256" key="4">
    <source>
        <dbReference type="ARBA" id="ARBA00011738"/>
    </source>
</evidence>
<evidence type="ECO:0000256" key="3">
    <source>
        <dbReference type="ARBA" id="ARBA00001954"/>
    </source>
</evidence>
<evidence type="ECO:0000256" key="10">
    <source>
        <dbReference type="ARBA" id="ARBA00023277"/>
    </source>
</evidence>
<dbReference type="GO" id="GO:0046872">
    <property type="term" value="F:metal ion binding"/>
    <property type="evidence" value="ECO:0007669"/>
    <property type="project" value="UniProtKB-KW"/>
</dbReference>
<dbReference type="GO" id="GO:0006163">
    <property type="term" value="P:purine nucleotide metabolic process"/>
    <property type="evidence" value="ECO:0007669"/>
    <property type="project" value="UniProtKB-ARBA"/>
</dbReference>
<keyword evidence="5" id="KW-0479">Metal-binding</keyword>
<dbReference type="EMBL" id="PEUE01000057">
    <property type="protein sequence ID" value="PIV38381.1"/>
    <property type="molecule type" value="Genomic_DNA"/>
</dbReference>
<dbReference type="CDD" id="cd00429">
    <property type="entry name" value="RPE"/>
    <property type="match status" value="1"/>
</dbReference>
<dbReference type="InterPro" id="IPR000056">
    <property type="entry name" value="Ribul_P_3_epim-like"/>
</dbReference>
<dbReference type="FunFam" id="3.20.20.70:FF:000191">
    <property type="entry name" value="ribulose-phosphate 3-epimerase isoform X2"/>
    <property type="match status" value="1"/>
</dbReference>
<dbReference type="GO" id="GO:0005975">
    <property type="term" value="P:carbohydrate metabolic process"/>
    <property type="evidence" value="ECO:0007669"/>
    <property type="project" value="InterPro"/>
</dbReference>
<dbReference type="AlphaFoldDB" id="A0A2M7D5T4"/>
<dbReference type="Pfam" id="PF00834">
    <property type="entry name" value="Ribul_P_3_epim"/>
    <property type="match status" value="1"/>
</dbReference>
<evidence type="ECO:0008006" key="13">
    <source>
        <dbReference type="Google" id="ProtNLM"/>
    </source>
</evidence>
<dbReference type="InterPro" id="IPR013785">
    <property type="entry name" value="Aldolase_TIM"/>
</dbReference>
<accession>A0A2M7D5T4</accession>
<keyword evidence="8" id="KW-0464">Manganese</keyword>
<keyword evidence="10" id="KW-0119">Carbohydrate metabolism</keyword>
<dbReference type="GO" id="GO:0006091">
    <property type="term" value="P:generation of precursor metabolites and energy"/>
    <property type="evidence" value="ECO:0007669"/>
    <property type="project" value="UniProtKB-ARBA"/>
</dbReference>
<evidence type="ECO:0000256" key="1">
    <source>
        <dbReference type="ARBA" id="ARBA00001936"/>
    </source>
</evidence>
<dbReference type="PANTHER" id="PTHR11749">
    <property type="entry name" value="RIBULOSE-5-PHOSPHATE-3-EPIMERASE"/>
    <property type="match status" value="1"/>
</dbReference>
<dbReference type="NCBIfam" id="NF004076">
    <property type="entry name" value="PRK05581.1-4"/>
    <property type="match status" value="1"/>
</dbReference>
<keyword evidence="7" id="KW-0408">Iron</keyword>
<name>A0A2M7D5T4_9BACT</name>
<evidence type="ECO:0000256" key="7">
    <source>
        <dbReference type="ARBA" id="ARBA00023004"/>
    </source>
</evidence>
<dbReference type="SUPFAM" id="SSF51366">
    <property type="entry name" value="Ribulose-phoshate binding barrel"/>
    <property type="match status" value="1"/>
</dbReference>
<keyword evidence="6" id="KW-0862">Zinc</keyword>
<gene>
    <name evidence="11" type="ORF">COS30_02415</name>
</gene>
<evidence type="ECO:0000256" key="9">
    <source>
        <dbReference type="ARBA" id="ARBA00023235"/>
    </source>
</evidence>
<dbReference type="GO" id="GO:0016857">
    <property type="term" value="F:racemase and epimerase activity, acting on carbohydrates and derivatives"/>
    <property type="evidence" value="ECO:0007669"/>
    <property type="project" value="InterPro"/>
</dbReference>
<protein>
    <recommendedName>
        <fullName evidence="13">Ribulose-phosphate 3-epimerase</fullName>
    </recommendedName>
</protein>
<organism evidence="11 12">
    <name type="scientific">Candidatus Portnoybacteria bacterium CG02_land_8_20_14_3_00_45_8</name>
    <dbReference type="NCBI Taxonomy" id="1974807"/>
    <lineage>
        <taxon>Bacteria</taxon>
        <taxon>Candidatus Portnoyibacteriota</taxon>
    </lineage>
</organism>
<dbReference type="Proteomes" id="UP000229247">
    <property type="component" value="Unassembled WGS sequence"/>
</dbReference>
<comment type="cofactor">
    <cofactor evidence="1">
        <name>Mn(2+)</name>
        <dbReference type="ChEBI" id="CHEBI:29035"/>
    </cofactor>
</comment>
<evidence type="ECO:0000313" key="11">
    <source>
        <dbReference type="EMBL" id="PIV38381.1"/>
    </source>
</evidence>
<evidence type="ECO:0000256" key="8">
    <source>
        <dbReference type="ARBA" id="ARBA00023211"/>
    </source>
</evidence>
<dbReference type="GO" id="GO:0046496">
    <property type="term" value="P:nicotinamide nucleotide metabolic process"/>
    <property type="evidence" value="ECO:0007669"/>
    <property type="project" value="UniProtKB-ARBA"/>
</dbReference>
<evidence type="ECO:0000256" key="5">
    <source>
        <dbReference type="ARBA" id="ARBA00022723"/>
    </source>
</evidence>
<evidence type="ECO:0000313" key="12">
    <source>
        <dbReference type="Proteomes" id="UP000229247"/>
    </source>
</evidence>
<dbReference type="Gene3D" id="3.20.20.70">
    <property type="entry name" value="Aldolase class I"/>
    <property type="match status" value="1"/>
</dbReference>
<dbReference type="GO" id="GO:1901135">
    <property type="term" value="P:carbohydrate derivative metabolic process"/>
    <property type="evidence" value="ECO:0007669"/>
    <property type="project" value="UniProtKB-ARBA"/>
</dbReference>
<reference evidence="12" key="1">
    <citation type="submission" date="2017-09" db="EMBL/GenBank/DDBJ databases">
        <title>Depth-based differentiation of microbial function through sediment-hosted aquifers and enrichment of novel symbionts in the deep terrestrial subsurface.</title>
        <authorList>
            <person name="Probst A.J."/>
            <person name="Ladd B."/>
            <person name="Jarett J.K."/>
            <person name="Geller-Mcgrath D.E."/>
            <person name="Sieber C.M.K."/>
            <person name="Emerson J.B."/>
            <person name="Anantharaman K."/>
            <person name="Thomas B.C."/>
            <person name="Malmstrom R."/>
            <person name="Stieglmeier M."/>
            <person name="Klingl A."/>
            <person name="Woyke T."/>
            <person name="Ryan C.M."/>
            <person name="Banfield J.F."/>
        </authorList>
    </citation>
    <scope>NUCLEOTIDE SEQUENCE [LARGE SCALE GENOMIC DNA]</scope>
</reference>
<comment type="subunit">
    <text evidence="4">Homodimer.</text>
</comment>
<sequence length="237" mass="26519">MAEIIPAIIAKNFENLQDKIKSVEPWVAAVQLDVMDGIFVPNKTWPFNSSREAGLAQGKPSDLENLDTKLFLEAHLMVDAPYRVLNEWLTSKVKRIILHWEALDNPKIKNQNEKPQFKIQNLIKETRNAGKQFGLALNLETPIEVLESYIDDLDLVLLMGVNPGFAGQEFQNEVIPKIKQLRQKYPSVKIEVDGGVGPSNIREVYEAGAELLVVGSAVFGQSDIGQVIKTLESKIKD</sequence>
<proteinExistence type="predicted"/>
<keyword evidence="9" id="KW-0413">Isomerase</keyword>
<comment type="cofactor">
    <cofactor evidence="3">
        <name>Fe(2+)</name>
        <dbReference type="ChEBI" id="CHEBI:29033"/>
    </cofactor>
</comment>
<evidence type="ECO:0000256" key="6">
    <source>
        <dbReference type="ARBA" id="ARBA00022833"/>
    </source>
</evidence>
<dbReference type="InterPro" id="IPR011060">
    <property type="entry name" value="RibuloseP-bd_barrel"/>
</dbReference>
<comment type="cofactor">
    <cofactor evidence="2">
        <name>Zn(2+)</name>
        <dbReference type="ChEBI" id="CHEBI:29105"/>
    </cofactor>
</comment>
<comment type="caution">
    <text evidence="11">The sequence shown here is derived from an EMBL/GenBank/DDBJ whole genome shotgun (WGS) entry which is preliminary data.</text>
</comment>